<name>A0A221SYS0_9DEIO</name>
<evidence type="ECO:0000256" key="1">
    <source>
        <dbReference type="SAM" id="Phobius"/>
    </source>
</evidence>
<dbReference type="STRING" id="317577.GCA_000419625_01318"/>
<keyword evidence="1" id="KW-0472">Membrane</keyword>
<evidence type="ECO:0000313" key="2">
    <source>
        <dbReference type="EMBL" id="ASN81792.1"/>
    </source>
</evidence>
<protein>
    <submittedName>
        <fullName evidence="2">Uncharacterized protein</fullName>
    </submittedName>
</protein>
<dbReference type="OrthoDB" id="72858at2"/>
<organism evidence="2 3">
    <name type="scientific">Deinococcus ficus</name>
    <dbReference type="NCBI Taxonomy" id="317577"/>
    <lineage>
        <taxon>Bacteria</taxon>
        <taxon>Thermotogati</taxon>
        <taxon>Deinococcota</taxon>
        <taxon>Deinococci</taxon>
        <taxon>Deinococcales</taxon>
        <taxon>Deinococcaceae</taxon>
        <taxon>Deinococcus</taxon>
    </lineage>
</organism>
<dbReference type="AlphaFoldDB" id="A0A221SYS0"/>
<evidence type="ECO:0000313" key="3">
    <source>
        <dbReference type="Proteomes" id="UP000259030"/>
    </source>
</evidence>
<sequence length="75" mass="7899">MRILSGLLVIIGLLVLLAGAYYLFTNYIAINQLHAVAYANKSNEGPNPNANLLIQSALLAGGGFLTGLGLSMPKR</sequence>
<dbReference type="KEGG" id="dfc:DFI_13035"/>
<proteinExistence type="predicted"/>
<keyword evidence="1" id="KW-0812">Transmembrane</keyword>
<reference evidence="2 3" key="1">
    <citation type="submission" date="2017-05" db="EMBL/GenBank/DDBJ databases">
        <title>The complete genome sequence of Deinococcus ficus isolated from the rhizosphere of the Ficus religiosa L. in Taiwan.</title>
        <authorList>
            <person name="Wu K.-M."/>
            <person name="Liao T.-L."/>
            <person name="Liu Y.-M."/>
            <person name="Young C.-C."/>
            <person name="Tsai S.-F."/>
        </authorList>
    </citation>
    <scope>NUCLEOTIDE SEQUENCE [LARGE SCALE GENOMIC DNA]</scope>
    <source>
        <strain evidence="2 3">CC-FR2-10</strain>
    </source>
</reference>
<feature type="transmembrane region" description="Helical" evidence="1">
    <location>
        <begin position="50"/>
        <end position="70"/>
    </location>
</feature>
<keyword evidence="1" id="KW-1133">Transmembrane helix</keyword>
<gene>
    <name evidence="2" type="ORF">DFI_13035</name>
</gene>
<accession>A0A221SYS0</accession>
<dbReference type="EMBL" id="CP021081">
    <property type="protein sequence ID" value="ASN81792.1"/>
    <property type="molecule type" value="Genomic_DNA"/>
</dbReference>
<feature type="transmembrane region" description="Helical" evidence="1">
    <location>
        <begin position="7"/>
        <end position="30"/>
    </location>
</feature>
<keyword evidence="3" id="KW-1185">Reference proteome</keyword>
<dbReference type="RefSeq" id="WP_022800881.1">
    <property type="nucleotide sequence ID" value="NZ_ATTJ01000001.1"/>
</dbReference>
<dbReference type="Proteomes" id="UP000259030">
    <property type="component" value="Chromosome"/>
</dbReference>